<dbReference type="Pfam" id="PF07719">
    <property type="entry name" value="TPR_2"/>
    <property type="match status" value="1"/>
</dbReference>
<dbReference type="SMART" id="SM00028">
    <property type="entry name" value="TPR"/>
    <property type="match status" value="4"/>
</dbReference>
<dbReference type="Gene3D" id="3.30.70.970">
    <property type="entry name" value="RraB-like"/>
    <property type="match status" value="1"/>
</dbReference>
<dbReference type="PROSITE" id="PS50005">
    <property type="entry name" value="TPR"/>
    <property type="match status" value="2"/>
</dbReference>
<feature type="domain" description="Regulator of ribonuclease activity B" evidence="4">
    <location>
        <begin position="31"/>
        <end position="125"/>
    </location>
</feature>
<feature type="repeat" description="TPR" evidence="3">
    <location>
        <begin position="217"/>
        <end position="250"/>
    </location>
</feature>
<keyword evidence="1" id="KW-0677">Repeat</keyword>
<evidence type="ECO:0000259" key="4">
    <source>
        <dbReference type="Pfam" id="PF06877"/>
    </source>
</evidence>
<dbReference type="InterPro" id="IPR050498">
    <property type="entry name" value="Ycf3"/>
</dbReference>
<evidence type="ECO:0000313" key="6">
    <source>
        <dbReference type="Proteomes" id="UP001303899"/>
    </source>
</evidence>
<reference evidence="5 6" key="1">
    <citation type="submission" date="2023-12" db="EMBL/GenBank/DDBJ databases">
        <title>Novel species of the genus Arcicella isolated from rivers.</title>
        <authorList>
            <person name="Lu H."/>
        </authorList>
    </citation>
    <scope>NUCLEOTIDE SEQUENCE [LARGE SCALE GENOMIC DNA]</scope>
    <source>
        <strain evidence="5 6">DC2W</strain>
    </source>
</reference>
<keyword evidence="2 3" id="KW-0802">TPR repeat</keyword>
<dbReference type="Gene3D" id="1.25.40.10">
    <property type="entry name" value="Tetratricopeptide repeat domain"/>
    <property type="match status" value="2"/>
</dbReference>
<sequence length="298" mass="34461">MKKIFYLIAIFINFISCINAQDNKRMANINSIFDKMELQGVDTRKPLLFGYFFYDKDKSKLESLKNELLNDNYQLVRLEMSEKNEFALHVEKVEIHTRSSLLERENQLEKLSKKFKVETYDGWDVGNADSTIPLISKSDFEKSLETKTDEELYKLASELYDNETNDKAIIAFNKCIEKNIKLDTSNYKLGVSYIGLGQIKIGVTKLEQAVRLNPNYFKACFNLGAIYYDNQQYQKSVYYYQKAAKINPKDDKVLYGIAASQFVLGQFKDSETNCKMALKLNPNNTNASSLLDDMNKKK</sequence>
<dbReference type="SUPFAM" id="SSF89946">
    <property type="entry name" value="Hypothetical protein VC0424"/>
    <property type="match status" value="1"/>
</dbReference>
<dbReference type="SUPFAM" id="SSF48452">
    <property type="entry name" value="TPR-like"/>
    <property type="match status" value="1"/>
</dbReference>
<dbReference type="InterPro" id="IPR036701">
    <property type="entry name" value="RraB-like_sf"/>
</dbReference>
<dbReference type="InterPro" id="IPR019734">
    <property type="entry name" value="TPR_rpt"/>
</dbReference>
<protein>
    <submittedName>
        <fullName evidence="5">Tetratricopeptide repeat protein</fullName>
    </submittedName>
</protein>
<evidence type="ECO:0000256" key="1">
    <source>
        <dbReference type="ARBA" id="ARBA00022737"/>
    </source>
</evidence>
<feature type="repeat" description="TPR" evidence="3">
    <location>
        <begin position="183"/>
        <end position="216"/>
    </location>
</feature>
<dbReference type="Proteomes" id="UP001303899">
    <property type="component" value="Unassembled WGS sequence"/>
</dbReference>
<dbReference type="EMBL" id="JAYGIL010000009">
    <property type="protein sequence ID" value="MEA5403126.1"/>
    <property type="molecule type" value="Genomic_DNA"/>
</dbReference>
<gene>
    <name evidence="5" type="ORF">VB776_09385</name>
</gene>
<dbReference type="RefSeq" id="WP_323328336.1">
    <property type="nucleotide sequence ID" value="NZ_JAYGIL010000009.1"/>
</dbReference>
<dbReference type="Pfam" id="PF13181">
    <property type="entry name" value="TPR_8"/>
    <property type="match status" value="1"/>
</dbReference>
<dbReference type="PANTHER" id="PTHR44858:SF1">
    <property type="entry name" value="UDP-N-ACETYLGLUCOSAMINE--PEPTIDE N-ACETYLGLUCOSAMINYLTRANSFERASE SPINDLY-RELATED"/>
    <property type="match status" value="1"/>
</dbReference>
<name>A0ABU5S3U3_9BACT</name>
<dbReference type="Pfam" id="PF06877">
    <property type="entry name" value="RraB"/>
    <property type="match status" value="1"/>
</dbReference>
<keyword evidence="6" id="KW-1185">Reference proteome</keyword>
<evidence type="ECO:0000313" key="5">
    <source>
        <dbReference type="EMBL" id="MEA5403126.1"/>
    </source>
</evidence>
<evidence type="ECO:0000256" key="3">
    <source>
        <dbReference type="PROSITE-ProRule" id="PRU00339"/>
    </source>
</evidence>
<organism evidence="5 6">
    <name type="scientific">Arcicella gelida</name>
    <dbReference type="NCBI Taxonomy" id="2984195"/>
    <lineage>
        <taxon>Bacteria</taxon>
        <taxon>Pseudomonadati</taxon>
        <taxon>Bacteroidota</taxon>
        <taxon>Cytophagia</taxon>
        <taxon>Cytophagales</taxon>
        <taxon>Flectobacillaceae</taxon>
        <taxon>Arcicella</taxon>
    </lineage>
</organism>
<dbReference type="InterPro" id="IPR011990">
    <property type="entry name" value="TPR-like_helical_dom_sf"/>
</dbReference>
<comment type="caution">
    <text evidence="5">The sequence shown here is derived from an EMBL/GenBank/DDBJ whole genome shotgun (WGS) entry which is preliminary data.</text>
</comment>
<evidence type="ECO:0000256" key="2">
    <source>
        <dbReference type="ARBA" id="ARBA00022803"/>
    </source>
</evidence>
<dbReference type="InterPro" id="IPR009671">
    <property type="entry name" value="RraB_dom"/>
</dbReference>
<dbReference type="PROSITE" id="PS50293">
    <property type="entry name" value="TPR_REGION"/>
    <property type="match status" value="1"/>
</dbReference>
<dbReference type="InterPro" id="IPR013105">
    <property type="entry name" value="TPR_2"/>
</dbReference>
<accession>A0ABU5S3U3</accession>
<dbReference type="PANTHER" id="PTHR44858">
    <property type="entry name" value="TETRATRICOPEPTIDE REPEAT PROTEIN 6"/>
    <property type="match status" value="1"/>
</dbReference>
<proteinExistence type="predicted"/>